<protein>
    <recommendedName>
        <fullName evidence="6">P-loop containing nucleoside triphosphate hydrolases superfamily protein</fullName>
    </recommendedName>
</protein>
<feature type="domain" description="ArsA HSP20-like" evidence="3">
    <location>
        <begin position="391"/>
        <end position="451"/>
    </location>
</feature>
<reference evidence="4 5" key="1">
    <citation type="submission" date="2024-01" db="EMBL/GenBank/DDBJ databases">
        <authorList>
            <person name="Waweru B."/>
        </authorList>
    </citation>
    <scope>NUCLEOTIDE SEQUENCE [LARGE SCALE GENOMIC DNA]</scope>
</reference>
<evidence type="ECO:0008006" key="6">
    <source>
        <dbReference type="Google" id="ProtNLM"/>
    </source>
</evidence>
<name>A0AAV1QXV1_9ROSI</name>
<dbReference type="Pfam" id="PF17886">
    <property type="entry name" value="ArsA_HSP20"/>
    <property type="match status" value="1"/>
</dbReference>
<proteinExistence type="inferred from homology"/>
<dbReference type="InterPro" id="IPR053262">
    <property type="entry name" value="ArsA_ATPase-like"/>
</dbReference>
<accession>A0AAV1QXV1</accession>
<dbReference type="Pfam" id="PF02374">
    <property type="entry name" value="ArsA_ATPase"/>
    <property type="match status" value="1"/>
</dbReference>
<dbReference type="EMBL" id="CAWUPB010000851">
    <property type="protein sequence ID" value="CAK7326503.1"/>
    <property type="molecule type" value="Genomic_DNA"/>
</dbReference>
<evidence type="ECO:0000313" key="4">
    <source>
        <dbReference type="EMBL" id="CAK7326503.1"/>
    </source>
</evidence>
<dbReference type="InterPro" id="IPR025723">
    <property type="entry name" value="ArsA/GET3_ATPase-like"/>
</dbReference>
<dbReference type="SUPFAM" id="SSF52540">
    <property type="entry name" value="P-loop containing nucleoside triphosphate hydrolases"/>
    <property type="match status" value="1"/>
</dbReference>
<dbReference type="PANTHER" id="PTHR43868">
    <property type="entry name" value="OS02G0711200 PROTEIN"/>
    <property type="match status" value="1"/>
</dbReference>
<dbReference type="CDD" id="cd02035">
    <property type="entry name" value="ArsA"/>
    <property type="match status" value="1"/>
</dbReference>
<organism evidence="4 5">
    <name type="scientific">Dovyalis caffra</name>
    <dbReference type="NCBI Taxonomy" id="77055"/>
    <lineage>
        <taxon>Eukaryota</taxon>
        <taxon>Viridiplantae</taxon>
        <taxon>Streptophyta</taxon>
        <taxon>Embryophyta</taxon>
        <taxon>Tracheophyta</taxon>
        <taxon>Spermatophyta</taxon>
        <taxon>Magnoliopsida</taxon>
        <taxon>eudicotyledons</taxon>
        <taxon>Gunneridae</taxon>
        <taxon>Pentapetalae</taxon>
        <taxon>rosids</taxon>
        <taxon>fabids</taxon>
        <taxon>Malpighiales</taxon>
        <taxon>Salicaceae</taxon>
        <taxon>Flacourtieae</taxon>
        <taxon>Dovyalis</taxon>
    </lineage>
</organism>
<dbReference type="Gene3D" id="3.40.50.300">
    <property type="entry name" value="P-loop containing nucleotide triphosphate hydrolases"/>
    <property type="match status" value="1"/>
</dbReference>
<dbReference type="InterPro" id="IPR027417">
    <property type="entry name" value="P-loop_NTPase"/>
</dbReference>
<dbReference type="PANTHER" id="PTHR43868:SF1">
    <property type="entry name" value="P-LOOP CONTAINING NUCLEOSIDE TRIPHOSPHATE HYDROLASES SUPERFAMILY PROTEIN"/>
    <property type="match status" value="1"/>
</dbReference>
<feature type="domain" description="ArsA/GET3 Anion-transporting ATPase-like" evidence="2">
    <location>
        <begin position="55"/>
        <end position="223"/>
    </location>
</feature>
<evidence type="ECO:0000259" key="2">
    <source>
        <dbReference type="Pfam" id="PF02374"/>
    </source>
</evidence>
<evidence type="ECO:0000256" key="1">
    <source>
        <dbReference type="ARBA" id="ARBA00011040"/>
    </source>
</evidence>
<dbReference type="AlphaFoldDB" id="A0AAV1QXV1"/>
<dbReference type="Gene3D" id="2.60.40.790">
    <property type="match status" value="1"/>
</dbReference>
<keyword evidence="5" id="KW-1185">Reference proteome</keyword>
<dbReference type="Proteomes" id="UP001314170">
    <property type="component" value="Unassembled WGS sequence"/>
</dbReference>
<gene>
    <name evidence="4" type="ORF">DCAF_LOCUS4204</name>
</gene>
<comment type="similarity">
    <text evidence="1">Belongs to the arsA ATPase family.</text>
</comment>
<evidence type="ECO:0000259" key="3">
    <source>
        <dbReference type="Pfam" id="PF17886"/>
    </source>
</evidence>
<dbReference type="InterPro" id="IPR008978">
    <property type="entry name" value="HSP20-like_chaperone"/>
</dbReference>
<evidence type="ECO:0000313" key="5">
    <source>
        <dbReference type="Proteomes" id="UP001314170"/>
    </source>
</evidence>
<comment type="caution">
    <text evidence="4">The sequence shown here is derived from an EMBL/GenBank/DDBJ whole genome shotgun (WGS) entry which is preliminary data.</text>
</comment>
<dbReference type="InterPro" id="IPR040612">
    <property type="entry name" value="ArsA_HSP20-like"/>
</dbReference>
<sequence>MASFSSSPLLLANPDFGFSPFKRGCKIKMVRRTKATPLFITAASLNDNDNQNSSTKLVTFLGKGGSGKTTSAIFAAQHYAMSGLRTCLVIQTQDPSAEYILNCKIGTSPTKCNDNLSAVRLETTKMLLDPLDRLKQADSRLKMTQGVLEGVVGEELGVLPAMDSIFAVYVLARLVGSINVNQTNKDKFDIIVYDGVSTDETLRMIGAASKARLYLKYLRNLAEKTDLGRLAGPSLLRLVDDALSLSGSKYNLNGKMSAEIWDSLERILERGSSAFSEPSTFGCYLVLDPNIPTSVNSALRYWGCTLQAGAQVSGAIGIFSPHLNEESLEGVKKNFSPLPFAFIPHLSMGHPPEWNSIMLNTVGQDARTLFSLPASHGNSMAPPVKFDTAKKSVTLFMPGFDKSEIKLYQYRGGSELLVEAGDQRRVICLPTKIQGKVGGAKFFDRSLVITMR</sequence>